<evidence type="ECO:0000313" key="2">
    <source>
        <dbReference type="Proteomes" id="UP000215145"/>
    </source>
</evidence>
<evidence type="ECO:0000313" key="1">
    <source>
        <dbReference type="EMBL" id="OXM17297.1"/>
    </source>
</evidence>
<dbReference type="Proteomes" id="UP000215145">
    <property type="component" value="Unassembled WGS sequence"/>
</dbReference>
<proteinExistence type="predicted"/>
<dbReference type="EMBL" id="NMUQ01000001">
    <property type="protein sequence ID" value="OXM17297.1"/>
    <property type="molecule type" value="Genomic_DNA"/>
</dbReference>
<organism evidence="1 2">
    <name type="scientific">Paenibacillus herberti</name>
    <dbReference type="NCBI Taxonomy" id="1619309"/>
    <lineage>
        <taxon>Bacteria</taxon>
        <taxon>Bacillati</taxon>
        <taxon>Bacillota</taxon>
        <taxon>Bacilli</taxon>
        <taxon>Bacillales</taxon>
        <taxon>Paenibacillaceae</taxon>
        <taxon>Paenibacillus</taxon>
    </lineage>
</organism>
<name>A0A229P5F6_9BACL</name>
<accession>A0A229P5F6</accession>
<protein>
    <submittedName>
        <fullName evidence="1">Uncharacterized protein</fullName>
    </submittedName>
</protein>
<comment type="caution">
    <text evidence="1">The sequence shown here is derived from an EMBL/GenBank/DDBJ whole genome shotgun (WGS) entry which is preliminary data.</text>
</comment>
<reference evidence="1 2" key="1">
    <citation type="submission" date="2017-07" db="EMBL/GenBank/DDBJ databases">
        <title>Paenibacillus herberti R33 genome sequencing and assembly.</title>
        <authorList>
            <person name="Su W."/>
        </authorList>
    </citation>
    <scope>NUCLEOTIDE SEQUENCE [LARGE SCALE GENOMIC DNA]</scope>
    <source>
        <strain evidence="1 2">R33</strain>
    </source>
</reference>
<dbReference type="AlphaFoldDB" id="A0A229P5F6"/>
<gene>
    <name evidence="1" type="ORF">CGZ75_12025</name>
</gene>
<sequence>MFPLMMTTTLLWLIVVLIIFQGGVAQSGAARASEAAVLHWDNSKRGASGLPAAGVDDGLYWRLAEDNLLQGLLQLASPEDGQQASVTVALPLPVGGNGAAAGSLTAIKLGKAGSRLSPQLHGEMMYKRGVLNRQAETRLRLPMGIPSRSGKSGEVRASAIVTDPVEFIRSVDLVRYYTAKFQASRDMKAASAGKALKDYAAGRP</sequence>
<keyword evidence="2" id="KW-1185">Reference proteome</keyword>